<name>A0AAX3BD55_9SPIR</name>
<feature type="domain" description="Endoribonuclease YicC-like N-terminal" evidence="6">
    <location>
        <begin position="2"/>
        <end position="154"/>
    </location>
</feature>
<dbReference type="RefSeq" id="WP_271435370.1">
    <property type="nucleotide sequence ID" value="NZ_CP073355.1"/>
</dbReference>
<dbReference type="InterPro" id="IPR005229">
    <property type="entry name" value="YicC/YloC-like"/>
</dbReference>
<evidence type="ECO:0000256" key="4">
    <source>
        <dbReference type="ARBA" id="ARBA00022801"/>
    </source>
</evidence>
<keyword evidence="4" id="KW-0378">Hydrolase</keyword>
<dbReference type="InterPro" id="IPR013551">
    <property type="entry name" value="YicC-like_C"/>
</dbReference>
<comment type="similarity">
    <text evidence="5">Belongs to the YicC/YloC family.</text>
</comment>
<dbReference type="EMBL" id="CP073355">
    <property type="protein sequence ID" value="URA10237.1"/>
    <property type="molecule type" value="Genomic_DNA"/>
</dbReference>
<accession>A0AAX3BD55</accession>
<dbReference type="GO" id="GO:0016787">
    <property type="term" value="F:hydrolase activity"/>
    <property type="evidence" value="ECO:0007669"/>
    <property type="project" value="UniProtKB-KW"/>
</dbReference>
<keyword evidence="9" id="KW-1185">Reference proteome</keyword>
<keyword evidence="2" id="KW-0540">Nuclease</keyword>
<evidence type="ECO:0000256" key="5">
    <source>
        <dbReference type="ARBA" id="ARBA00035648"/>
    </source>
</evidence>
<reference evidence="8" key="1">
    <citation type="submission" date="2021-04" db="EMBL/GenBank/DDBJ databases">
        <authorList>
            <person name="Postec A."/>
        </authorList>
    </citation>
    <scope>NUCLEOTIDE SEQUENCE</scope>
    <source>
        <strain evidence="8">F1F22</strain>
    </source>
</reference>
<organism evidence="8 9">
    <name type="scientific">Thermospira aquatica</name>
    <dbReference type="NCBI Taxonomy" id="2828656"/>
    <lineage>
        <taxon>Bacteria</taxon>
        <taxon>Pseudomonadati</taxon>
        <taxon>Spirochaetota</taxon>
        <taxon>Spirochaetia</taxon>
        <taxon>Brevinematales</taxon>
        <taxon>Thermospiraceae</taxon>
        <taxon>Thermospira</taxon>
    </lineage>
</organism>
<dbReference type="KEGG" id="taqu:KDW03_00055"/>
<gene>
    <name evidence="8" type="ORF">KDW03_00055</name>
</gene>
<dbReference type="InterPro" id="IPR013527">
    <property type="entry name" value="YicC-like_N"/>
</dbReference>
<dbReference type="PANTHER" id="PTHR30636">
    <property type="entry name" value="UPF0701 PROTEIN YICC"/>
    <property type="match status" value="1"/>
</dbReference>
<dbReference type="PANTHER" id="PTHR30636:SF3">
    <property type="entry name" value="UPF0701 PROTEIN YICC"/>
    <property type="match status" value="1"/>
</dbReference>
<evidence type="ECO:0000256" key="2">
    <source>
        <dbReference type="ARBA" id="ARBA00022722"/>
    </source>
</evidence>
<dbReference type="Proteomes" id="UP001056539">
    <property type="component" value="Chromosome"/>
</dbReference>
<protein>
    <submittedName>
        <fullName evidence="8">YicC family protein</fullName>
    </submittedName>
</protein>
<evidence type="ECO:0000256" key="1">
    <source>
        <dbReference type="ARBA" id="ARBA00001968"/>
    </source>
</evidence>
<evidence type="ECO:0000313" key="8">
    <source>
        <dbReference type="EMBL" id="URA10237.1"/>
    </source>
</evidence>
<dbReference type="NCBIfam" id="TIGR00255">
    <property type="entry name" value="YicC/YloC family endoribonuclease"/>
    <property type="match status" value="1"/>
</dbReference>
<dbReference type="GO" id="GO:0004521">
    <property type="term" value="F:RNA endonuclease activity"/>
    <property type="evidence" value="ECO:0007669"/>
    <property type="project" value="InterPro"/>
</dbReference>
<dbReference type="AlphaFoldDB" id="A0AAX3BD55"/>
<evidence type="ECO:0000259" key="6">
    <source>
        <dbReference type="Pfam" id="PF03755"/>
    </source>
</evidence>
<feature type="domain" description="Endoribonuclease YicC-like C-terminal" evidence="7">
    <location>
        <begin position="172"/>
        <end position="297"/>
    </location>
</feature>
<evidence type="ECO:0000256" key="3">
    <source>
        <dbReference type="ARBA" id="ARBA00022759"/>
    </source>
</evidence>
<sequence>MLRSMTGYARSFVTYEDFDVEIELKSVNSRYFEFRLLGTALPAEWENEFRQQVFAVLKRGKIDLFMRVVEKSAKNSKVVLNMELAQQYYEALLSLSKKLGIATELTLRDLLSLGLIVEVEKLDADVYLFERLKVILDDVLTKITEMMRIEGQKTVQDIQQSLGKIQQALEVIETRYPESLSRYQQELQKKLLEFSQSLGESTLELLQNRLLLEMELVASRVAINEEIVRLKSHLHQFLLILEGKLIGDGKKLDFIAQEMNRETNTIASKSQDYEIAQATIEIKGEIEKIREQLRNLE</sequence>
<comment type="cofactor">
    <cofactor evidence="1">
        <name>a divalent metal cation</name>
        <dbReference type="ChEBI" id="CHEBI:60240"/>
    </cofactor>
</comment>
<reference evidence="8" key="2">
    <citation type="submission" date="2022-06" db="EMBL/GenBank/DDBJ databases">
        <title>Thermospira aquatica gen. nov., sp. nov.</title>
        <authorList>
            <person name="Ben Ali Gam Z."/>
            <person name="Labat M."/>
        </authorList>
    </citation>
    <scope>NUCLEOTIDE SEQUENCE</scope>
    <source>
        <strain evidence="8">F1F22</strain>
    </source>
</reference>
<evidence type="ECO:0000313" key="9">
    <source>
        <dbReference type="Proteomes" id="UP001056539"/>
    </source>
</evidence>
<evidence type="ECO:0000259" key="7">
    <source>
        <dbReference type="Pfam" id="PF08340"/>
    </source>
</evidence>
<proteinExistence type="inferred from homology"/>
<dbReference type="Pfam" id="PF03755">
    <property type="entry name" value="YicC-like_N"/>
    <property type="match status" value="1"/>
</dbReference>
<dbReference type="Pfam" id="PF08340">
    <property type="entry name" value="YicC-like_C"/>
    <property type="match status" value="1"/>
</dbReference>
<keyword evidence="3" id="KW-0255">Endonuclease</keyword>